<keyword evidence="5 8" id="KW-0812">Transmembrane</keyword>
<evidence type="ECO:0000256" key="4">
    <source>
        <dbReference type="ARBA" id="ARBA00022475"/>
    </source>
</evidence>
<dbReference type="PANTHER" id="PTHR36838">
    <property type="entry name" value="AUXIN EFFLUX CARRIER FAMILY PROTEIN"/>
    <property type="match status" value="1"/>
</dbReference>
<feature type="transmembrane region" description="Helical" evidence="8">
    <location>
        <begin position="172"/>
        <end position="191"/>
    </location>
</feature>
<sequence length="314" mass="35367">MLLTFFTSLESIIPIIVMIMVGYFMSRAKWIDDKFGSAITKYLLNIALPCYMIWNLVGNFDRSKFFSLISGILVPLISMGSMYILSVLISNLLKVPRRHKGIFRSIFFCSNTFFVGLPINLELFGQKSVPYVLIYYIVNTTYFWTIGNYEISRDGNLAKNVSFFSKATAKKILTPALLGFMVGILLIILKINLPNFVMDTLNYLGFPTTPFALIFIGLVLSSVKFSELKFDRELLILLAARFALSPVLVMLLLHFIHVPPLMGKVFIIQSIMPAMTNTSIVAKGYGADYKYASIVTVITTLACIVVIPIFMIFI</sequence>
<protein>
    <submittedName>
        <fullName evidence="9">AEC family transporter</fullName>
    </submittedName>
</protein>
<dbReference type="PANTHER" id="PTHR36838:SF1">
    <property type="entry name" value="SLR1864 PROTEIN"/>
    <property type="match status" value="1"/>
</dbReference>
<evidence type="ECO:0000256" key="6">
    <source>
        <dbReference type="ARBA" id="ARBA00022989"/>
    </source>
</evidence>
<feature type="transmembrane region" description="Helical" evidence="8">
    <location>
        <begin position="12"/>
        <end position="30"/>
    </location>
</feature>
<proteinExistence type="inferred from homology"/>
<feature type="transmembrane region" description="Helical" evidence="8">
    <location>
        <begin position="66"/>
        <end position="89"/>
    </location>
</feature>
<dbReference type="EMBL" id="JBGFFE010000010">
    <property type="protein sequence ID" value="MEY8763644.1"/>
    <property type="molecule type" value="Genomic_DNA"/>
</dbReference>
<keyword evidence="6 8" id="KW-1133">Transmembrane helix</keyword>
<evidence type="ECO:0000256" key="1">
    <source>
        <dbReference type="ARBA" id="ARBA00004651"/>
    </source>
</evidence>
<keyword evidence="7 8" id="KW-0472">Membrane</keyword>
<dbReference type="InterPro" id="IPR038770">
    <property type="entry name" value="Na+/solute_symporter_sf"/>
</dbReference>
<comment type="similarity">
    <text evidence="2">Belongs to the auxin efflux carrier (TC 2.A.69) family.</text>
</comment>
<evidence type="ECO:0000256" key="5">
    <source>
        <dbReference type="ARBA" id="ARBA00022692"/>
    </source>
</evidence>
<keyword evidence="4" id="KW-1003">Cell membrane</keyword>
<feature type="transmembrane region" description="Helical" evidence="8">
    <location>
        <begin position="235"/>
        <end position="256"/>
    </location>
</feature>
<feature type="transmembrane region" description="Helical" evidence="8">
    <location>
        <begin position="133"/>
        <end position="151"/>
    </location>
</feature>
<evidence type="ECO:0000256" key="8">
    <source>
        <dbReference type="SAM" id="Phobius"/>
    </source>
</evidence>
<keyword evidence="3" id="KW-0813">Transport</keyword>
<feature type="transmembrane region" description="Helical" evidence="8">
    <location>
        <begin position="42"/>
        <end position="60"/>
    </location>
</feature>
<evidence type="ECO:0000256" key="2">
    <source>
        <dbReference type="ARBA" id="ARBA00010145"/>
    </source>
</evidence>
<feature type="transmembrane region" description="Helical" evidence="8">
    <location>
        <begin position="291"/>
        <end position="313"/>
    </location>
</feature>
<evidence type="ECO:0000256" key="3">
    <source>
        <dbReference type="ARBA" id="ARBA00022448"/>
    </source>
</evidence>
<evidence type="ECO:0000256" key="7">
    <source>
        <dbReference type="ARBA" id="ARBA00023136"/>
    </source>
</evidence>
<dbReference type="InterPro" id="IPR004776">
    <property type="entry name" value="Mem_transp_PIN-like"/>
</dbReference>
<dbReference type="Pfam" id="PF03547">
    <property type="entry name" value="Mem_trans"/>
    <property type="match status" value="1"/>
</dbReference>
<reference evidence="9 10" key="1">
    <citation type="submission" date="2024-08" db="EMBL/GenBank/DDBJ databases">
        <title>Clostridium lapicellarii sp. nov., and Clostridium renhuaiense sp. nov., two species isolated from the mud in a fermentation cellar used for producing sauce-flavour Chinese liquors.</title>
        <authorList>
            <person name="Yang F."/>
            <person name="Wang H."/>
            <person name="Chen L.Q."/>
            <person name="Zhou N."/>
            <person name="Lu J.J."/>
            <person name="Pu X.X."/>
            <person name="Wan B."/>
            <person name="Wang L."/>
            <person name="Liu S.J."/>
        </authorList>
    </citation>
    <scope>NUCLEOTIDE SEQUENCE [LARGE SCALE GENOMIC DNA]</scope>
    <source>
        <strain evidence="9 10">MT-113</strain>
    </source>
</reference>
<comment type="subcellular location">
    <subcellularLocation>
        <location evidence="1">Cell membrane</location>
        <topology evidence="1">Multi-pass membrane protein</topology>
    </subcellularLocation>
</comment>
<dbReference type="Proteomes" id="UP001565220">
    <property type="component" value="Unassembled WGS sequence"/>
</dbReference>
<keyword evidence="10" id="KW-1185">Reference proteome</keyword>
<evidence type="ECO:0000313" key="9">
    <source>
        <dbReference type="EMBL" id="MEY8763644.1"/>
    </source>
</evidence>
<evidence type="ECO:0000313" key="10">
    <source>
        <dbReference type="Proteomes" id="UP001565220"/>
    </source>
</evidence>
<dbReference type="RefSeq" id="WP_294180857.1">
    <property type="nucleotide sequence ID" value="NZ_JBGFFE010000010.1"/>
</dbReference>
<name>A0ABV4DWL5_9CLOT</name>
<accession>A0ABV4DWL5</accession>
<dbReference type="Gene3D" id="1.20.1530.20">
    <property type="match status" value="1"/>
</dbReference>
<gene>
    <name evidence="9" type="ORF">AB8S09_08320</name>
</gene>
<feature type="transmembrane region" description="Helical" evidence="8">
    <location>
        <begin position="101"/>
        <end position="121"/>
    </location>
</feature>
<organism evidence="9 10">
    <name type="scientific">Clostridium lapidicellarium</name>
    <dbReference type="NCBI Taxonomy" id="3240931"/>
    <lineage>
        <taxon>Bacteria</taxon>
        <taxon>Bacillati</taxon>
        <taxon>Bacillota</taxon>
        <taxon>Clostridia</taxon>
        <taxon>Eubacteriales</taxon>
        <taxon>Clostridiaceae</taxon>
        <taxon>Clostridium</taxon>
    </lineage>
</organism>
<comment type="caution">
    <text evidence="9">The sequence shown here is derived from an EMBL/GenBank/DDBJ whole genome shotgun (WGS) entry which is preliminary data.</text>
</comment>
<feature type="transmembrane region" description="Helical" evidence="8">
    <location>
        <begin position="203"/>
        <end position="223"/>
    </location>
</feature>